<proteinExistence type="predicted"/>
<accession>A0A6J5L6A0</accession>
<sequence length="70" mass="8419">MQRAKRNAQAVCDYCDRPFYSKGRCKTCYMALYRGQLNKPKIDRVTNRKYTQNDDAEDFWEFVKRELNIG</sequence>
<dbReference type="EMBL" id="LR798275">
    <property type="protein sequence ID" value="CAB5219683.1"/>
    <property type="molecule type" value="Genomic_DNA"/>
</dbReference>
<evidence type="ECO:0000313" key="1">
    <source>
        <dbReference type="EMBL" id="CAB4128943.1"/>
    </source>
</evidence>
<organism evidence="1">
    <name type="scientific">uncultured Caudovirales phage</name>
    <dbReference type="NCBI Taxonomy" id="2100421"/>
    <lineage>
        <taxon>Viruses</taxon>
        <taxon>Duplodnaviria</taxon>
        <taxon>Heunggongvirae</taxon>
        <taxon>Uroviricota</taxon>
        <taxon>Caudoviricetes</taxon>
        <taxon>Peduoviridae</taxon>
        <taxon>Maltschvirus</taxon>
        <taxon>Maltschvirus maltsch</taxon>
    </lineage>
</organism>
<dbReference type="EMBL" id="LR796231">
    <property type="protein sequence ID" value="CAB4128943.1"/>
    <property type="molecule type" value="Genomic_DNA"/>
</dbReference>
<evidence type="ECO:0000313" key="2">
    <source>
        <dbReference type="EMBL" id="CAB5219683.1"/>
    </source>
</evidence>
<reference evidence="1" key="1">
    <citation type="submission" date="2020-04" db="EMBL/GenBank/DDBJ databases">
        <authorList>
            <person name="Chiriac C."/>
            <person name="Salcher M."/>
            <person name="Ghai R."/>
            <person name="Kavagutti S V."/>
        </authorList>
    </citation>
    <scope>NUCLEOTIDE SEQUENCE</scope>
</reference>
<name>A0A6J5L6A0_9CAUD</name>
<gene>
    <name evidence="1" type="ORF">UFOVP113_123</name>
    <name evidence="2" type="ORF">UFOVP225_110</name>
</gene>
<protein>
    <submittedName>
        <fullName evidence="1">Uncharacterized protein</fullName>
    </submittedName>
</protein>